<dbReference type="GO" id="GO:0005886">
    <property type="term" value="C:plasma membrane"/>
    <property type="evidence" value="ECO:0007669"/>
    <property type="project" value="UniProtKB-SubCell"/>
</dbReference>
<dbReference type="GO" id="GO:0022857">
    <property type="term" value="F:transmembrane transporter activity"/>
    <property type="evidence" value="ECO:0007669"/>
    <property type="project" value="UniProtKB-UniRule"/>
</dbReference>
<comment type="similarity">
    <text evidence="1">Belongs to the vitamin uptake transporter (VUT/ECF) (TC 2.A.88) family. Q precursor transporter subfamily.</text>
</comment>
<dbReference type="InterPro" id="IPR003744">
    <property type="entry name" value="YhhQ"/>
</dbReference>
<reference evidence="2 3" key="1">
    <citation type="submission" date="2017-09" db="EMBL/GenBank/DDBJ databases">
        <title>Depth-based differentiation of microbial function through sediment-hosted aquifers and enrichment of novel symbionts in the deep terrestrial subsurface.</title>
        <authorList>
            <person name="Probst A.J."/>
            <person name="Ladd B."/>
            <person name="Jarett J.K."/>
            <person name="Geller-Mcgrath D.E."/>
            <person name="Sieber C.M."/>
            <person name="Emerson J.B."/>
            <person name="Anantharaman K."/>
            <person name="Thomas B.C."/>
            <person name="Malmstrom R."/>
            <person name="Stieglmeier M."/>
            <person name="Klingl A."/>
            <person name="Woyke T."/>
            <person name="Ryan C.M."/>
            <person name="Banfield J.F."/>
        </authorList>
    </citation>
    <scope>NUCLEOTIDE SEQUENCE [LARGE SCALE GENOMIC DNA]</scope>
    <source>
        <strain evidence="2">CG08_land_8_20_14_0_20_40_16</strain>
    </source>
</reference>
<dbReference type="AlphaFoldDB" id="A0A2H0YVY8"/>
<feature type="transmembrane region" description="Helical" evidence="1">
    <location>
        <begin position="40"/>
        <end position="57"/>
    </location>
</feature>
<gene>
    <name evidence="2" type="ORF">COT24_02625</name>
</gene>
<sequence>MRFKYFDIILGLFVAVLLISNVASAKIVEFGPFTFDGGTILFPLSYIFGDILTEVYGYRKSRRVIWIGFGSALLMSLVFIVIGKLPAAADWGNQDAYQKILGLTPRIVAASLIAYFSGEFSNSYILAKMKIFTRGRFLWSRTISSTVVGEGIDTLLFVMIAFWGVLPASLLLPVIISNYVFKVGFETLATPFTYAVVNFLKRKERMDVYDQGTNFNPFVLQE</sequence>
<dbReference type="PANTHER" id="PTHR34300:SF2">
    <property type="entry name" value="QUEUOSINE PRECURSOR TRANSPORTER-RELATED"/>
    <property type="match status" value="1"/>
</dbReference>
<comment type="subcellular location">
    <subcellularLocation>
        <location evidence="1">Cell membrane</location>
        <topology evidence="1">Multi-pass membrane protein</topology>
    </subcellularLocation>
</comment>
<organism evidence="2 3">
    <name type="scientific">Candidatus Kerfeldbacteria bacterium CG08_land_8_20_14_0_20_40_16</name>
    <dbReference type="NCBI Taxonomy" id="2014244"/>
    <lineage>
        <taxon>Bacteria</taxon>
        <taxon>Candidatus Kerfeldiibacteriota</taxon>
    </lineage>
</organism>
<comment type="function">
    <text evidence="1">Involved in the import of queuosine (Q) precursors, required for Q precursor salvage.</text>
</comment>
<keyword evidence="1" id="KW-1133">Transmembrane helix</keyword>
<dbReference type="EMBL" id="PEXU01000032">
    <property type="protein sequence ID" value="PIS42596.1"/>
    <property type="molecule type" value="Genomic_DNA"/>
</dbReference>
<keyword evidence="1" id="KW-1003">Cell membrane</keyword>
<dbReference type="Pfam" id="PF02592">
    <property type="entry name" value="Vut_1"/>
    <property type="match status" value="1"/>
</dbReference>
<proteinExistence type="inferred from homology"/>
<dbReference type="Proteomes" id="UP000231542">
    <property type="component" value="Unassembled WGS sequence"/>
</dbReference>
<keyword evidence="1" id="KW-0813">Transport</keyword>
<dbReference type="HAMAP" id="MF_02088">
    <property type="entry name" value="Q_prec_transport"/>
    <property type="match status" value="1"/>
</dbReference>
<feature type="transmembrane region" description="Helical" evidence="1">
    <location>
        <begin position="147"/>
        <end position="166"/>
    </location>
</feature>
<dbReference type="NCBIfam" id="TIGR00697">
    <property type="entry name" value="queuosine precursor transporter"/>
    <property type="match status" value="1"/>
</dbReference>
<evidence type="ECO:0000313" key="3">
    <source>
        <dbReference type="Proteomes" id="UP000231542"/>
    </source>
</evidence>
<evidence type="ECO:0000313" key="2">
    <source>
        <dbReference type="EMBL" id="PIS42596.1"/>
    </source>
</evidence>
<evidence type="ECO:0000256" key="1">
    <source>
        <dbReference type="HAMAP-Rule" id="MF_02088"/>
    </source>
</evidence>
<feature type="transmembrane region" description="Helical" evidence="1">
    <location>
        <begin position="64"/>
        <end position="87"/>
    </location>
</feature>
<keyword evidence="1" id="KW-0812">Transmembrane</keyword>
<dbReference type="PANTHER" id="PTHR34300">
    <property type="entry name" value="QUEUOSINE PRECURSOR TRANSPORTER-RELATED"/>
    <property type="match status" value="1"/>
</dbReference>
<name>A0A2H0YVY8_9BACT</name>
<feature type="transmembrane region" description="Helical" evidence="1">
    <location>
        <begin position="107"/>
        <end position="127"/>
    </location>
</feature>
<accession>A0A2H0YVY8</accession>
<comment type="caution">
    <text evidence="2">The sequence shown here is derived from an EMBL/GenBank/DDBJ whole genome shotgun (WGS) entry which is preliminary data.</text>
</comment>
<feature type="transmembrane region" description="Helical" evidence="1">
    <location>
        <begin position="172"/>
        <end position="197"/>
    </location>
</feature>
<keyword evidence="1" id="KW-0472">Membrane</keyword>
<protein>
    <recommendedName>
        <fullName evidence="1">Probable queuosine precursor transporter</fullName>
        <shortName evidence="1">Q precursor transporter</shortName>
    </recommendedName>
</protein>